<evidence type="ECO:0000256" key="3">
    <source>
        <dbReference type="ARBA" id="ARBA00022679"/>
    </source>
</evidence>
<dbReference type="InterPro" id="IPR050238">
    <property type="entry name" value="DNA_Rep/Repair_Clamp_Loader"/>
</dbReference>
<dbReference type="Pfam" id="PF13177">
    <property type="entry name" value="DNA_pol3_delta2"/>
    <property type="match status" value="1"/>
</dbReference>
<evidence type="ECO:0000313" key="12">
    <source>
        <dbReference type="Proteomes" id="UP001501231"/>
    </source>
</evidence>
<evidence type="ECO:0000256" key="1">
    <source>
        <dbReference type="ARBA" id="ARBA00012417"/>
    </source>
</evidence>
<keyword evidence="3" id="KW-0808">Transferase</keyword>
<evidence type="ECO:0000259" key="10">
    <source>
        <dbReference type="SMART" id="SM00382"/>
    </source>
</evidence>
<comment type="catalytic activity">
    <reaction evidence="7">
        <text>DNA(n) + a 2'-deoxyribonucleoside 5'-triphosphate = DNA(n+1) + diphosphate</text>
        <dbReference type="Rhea" id="RHEA:22508"/>
        <dbReference type="Rhea" id="RHEA-COMP:17339"/>
        <dbReference type="Rhea" id="RHEA-COMP:17340"/>
        <dbReference type="ChEBI" id="CHEBI:33019"/>
        <dbReference type="ChEBI" id="CHEBI:61560"/>
        <dbReference type="ChEBI" id="CHEBI:173112"/>
        <dbReference type="EC" id="2.7.7.7"/>
    </reaction>
</comment>
<proteinExistence type="predicted"/>
<evidence type="ECO:0000256" key="9">
    <source>
        <dbReference type="SAM" id="MobiDB-lite"/>
    </source>
</evidence>
<dbReference type="NCBIfam" id="NF005926">
    <property type="entry name" value="PRK07940.1"/>
    <property type="match status" value="1"/>
</dbReference>
<keyword evidence="8" id="KW-0175">Coiled coil</keyword>
<feature type="region of interest" description="Disordered" evidence="9">
    <location>
        <begin position="268"/>
        <end position="298"/>
    </location>
</feature>
<dbReference type="SUPFAM" id="SSF52540">
    <property type="entry name" value="P-loop containing nucleoside triphosphate hydrolases"/>
    <property type="match status" value="1"/>
</dbReference>
<evidence type="ECO:0000256" key="5">
    <source>
        <dbReference type="ARBA" id="ARBA00022705"/>
    </source>
</evidence>
<evidence type="ECO:0000256" key="2">
    <source>
        <dbReference type="ARBA" id="ARBA00014363"/>
    </source>
</evidence>
<dbReference type="SMART" id="SM00382">
    <property type="entry name" value="AAA"/>
    <property type="match status" value="1"/>
</dbReference>
<dbReference type="InterPro" id="IPR027417">
    <property type="entry name" value="P-loop_NTPase"/>
</dbReference>
<organism evidence="11 12">
    <name type="scientific">Actinomadura vinacea</name>
    <dbReference type="NCBI Taxonomy" id="115336"/>
    <lineage>
        <taxon>Bacteria</taxon>
        <taxon>Bacillati</taxon>
        <taxon>Actinomycetota</taxon>
        <taxon>Actinomycetes</taxon>
        <taxon>Streptosporangiales</taxon>
        <taxon>Thermomonosporaceae</taxon>
        <taxon>Actinomadura</taxon>
    </lineage>
</organism>
<dbReference type="InterPro" id="IPR015199">
    <property type="entry name" value="DNA_pol_III_delta_C"/>
</dbReference>
<reference evidence="12" key="1">
    <citation type="journal article" date="2019" name="Int. J. Syst. Evol. Microbiol.">
        <title>The Global Catalogue of Microorganisms (GCM) 10K type strain sequencing project: providing services to taxonomists for standard genome sequencing and annotation.</title>
        <authorList>
            <consortium name="The Broad Institute Genomics Platform"/>
            <consortium name="The Broad Institute Genome Sequencing Center for Infectious Disease"/>
            <person name="Wu L."/>
            <person name="Ma J."/>
        </authorList>
    </citation>
    <scope>NUCLEOTIDE SEQUENCE [LARGE SCALE GENOMIC DNA]</scope>
    <source>
        <strain evidence="12">JCM 3325</strain>
    </source>
</reference>
<keyword evidence="4" id="KW-0548">Nucleotidyltransferase</keyword>
<dbReference type="Proteomes" id="UP001501231">
    <property type="component" value="Unassembled WGS sequence"/>
</dbReference>
<dbReference type="Pfam" id="PF09115">
    <property type="entry name" value="DNApol3-delta_C"/>
    <property type="match status" value="1"/>
</dbReference>
<keyword evidence="5" id="KW-0235">DNA replication</keyword>
<dbReference type="Gene3D" id="3.40.50.300">
    <property type="entry name" value="P-loop containing nucleotide triphosphate hydrolases"/>
    <property type="match status" value="1"/>
</dbReference>
<dbReference type="NCBIfam" id="TIGR00678">
    <property type="entry name" value="holB"/>
    <property type="match status" value="1"/>
</dbReference>
<feature type="domain" description="AAA+ ATPase" evidence="10">
    <location>
        <begin position="27"/>
        <end position="171"/>
    </location>
</feature>
<dbReference type="InterPro" id="IPR003593">
    <property type="entry name" value="AAA+_ATPase"/>
</dbReference>
<keyword evidence="6" id="KW-0239">DNA-directed DNA polymerase</keyword>
<feature type="compositionally biased region" description="Basic and acidic residues" evidence="9">
    <location>
        <begin position="285"/>
        <end position="298"/>
    </location>
</feature>
<dbReference type="InterPro" id="IPR004622">
    <property type="entry name" value="DNA_pol_HolB"/>
</dbReference>
<evidence type="ECO:0000256" key="4">
    <source>
        <dbReference type="ARBA" id="ARBA00022695"/>
    </source>
</evidence>
<protein>
    <recommendedName>
        <fullName evidence="2">DNA polymerase III subunit delta'</fullName>
        <ecNumber evidence="1">2.7.7.7</ecNumber>
    </recommendedName>
</protein>
<keyword evidence="12" id="KW-1185">Reference proteome</keyword>
<dbReference type="PANTHER" id="PTHR11669:SF8">
    <property type="entry name" value="DNA POLYMERASE III SUBUNIT DELTA"/>
    <property type="match status" value="1"/>
</dbReference>
<gene>
    <name evidence="11" type="ORF">GCM10010191_12360</name>
</gene>
<dbReference type="EMBL" id="BAAARW010000004">
    <property type="protein sequence ID" value="GAA2405924.1"/>
    <property type="molecule type" value="Genomic_DNA"/>
</dbReference>
<evidence type="ECO:0000256" key="7">
    <source>
        <dbReference type="ARBA" id="ARBA00049244"/>
    </source>
</evidence>
<accession>A0ABN3IIS2</accession>
<name>A0ABN3IIS2_9ACTN</name>
<dbReference type="RefSeq" id="WP_344587527.1">
    <property type="nucleotide sequence ID" value="NZ_BAAARW010000004.1"/>
</dbReference>
<dbReference type="PANTHER" id="PTHR11669">
    <property type="entry name" value="REPLICATION FACTOR C / DNA POLYMERASE III GAMMA-TAU SUBUNIT"/>
    <property type="match status" value="1"/>
</dbReference>
<comment type="caution">
    <text evidence="11">The sequence shown here is derived from an EMBL/GenBank/DDBJ whole genome shotgun (WGS) entry which is preliminary data.</text>
</comment>
<evidence type="ECO:0000256" key="6">
    <source>
        <dbReference type="ARBA" id="ARBA00022932"/>
    </source>
</evidence>
<evidence type="ECO:0000256" key="8">
    <source>
        <dbReference type="SAM" id="Coils"/>
    </source>
</evidence>
<feature type="coiled-coil region" evidence="8">
    <location>
        <begin position="235"/>
        <end position="262"/>
    </location>
</feature>
<dbReference type="EC" id="2.7.7.7" evidence="1"/>
<sequence>MSVWDDLVGQGAVVEQLRSAVESDGKMAHAWLFTGPPGSGRSEAARAFAAALQCTSPDGEGPRGCGHCPSCHQVLQGTHADLEVVRPAGLSYGVKETRELVLRASSSPSGGRWQIVLFEDADRATEAAANALLKAIEEPPPRTVWLLCTPSPDDLLVTIRSRCRLVTLRTPPAAAVAEVLVLRDGVDRETAELVARASQGHISRARRLASDPDARRRRAEVLGIPRRLTSVGPAVTAAEALVKAAEAEAKTVTEELNESETSALRQALGESAKGRMPRGTAGALKELEDRQKSRATRAKRDSLDRALLDLASYYRDVLTLQLGAGAELVNTDLAAELRTAAARGTPEGTLRRLDAIMDCRERLEANVNPLLAVEALTLALRTS</sequence>
<evidence type="ECO:0000313" key="11">
    <source>
        <dbReference type="EMBL" id="GAA2405924.1"/>
    </source>
</evidence>